<evidence type="ECO:0000256" key="1">
    <source>
        <dbReference type="SAM" id="MobiDB-lite"/>
    </source>
</evidence>
<dbReference type="PROSITE" id="PS50190">
    <property type="entry name" value="SEC7"/>
    <property type="match status" value="1"/>
</dbReference>
<dbReference type="OrthoDB" id="430364at2759"/>
<keyword evidence="5" id="KW-1185">Reference proteome</keyword>
<dbReference type="InterPro" id="IPR000904">
    <property type="entry name" value="Sec7_dom"/>
</dbReference>
<feature type="domain" description="SEC7" evidence="3">
    <location>
        <begin position="32"/>
        <end position="143"/>
    </location>
</feature>
<feature type="region of interest" description="Disordered" evidence="1">
    <location>
        <begin position="549"/>
        <end position="755"/>
    </location>
</feature>
<evidence type="ECO:0000259" key="3">
    <source>
        <dbReference type="PROSITE" id="PS50190"/>
    </source>
</evidence>
<evidence type="ECO:0000313" key="5">
    <source>
        <dbReference type="Proteomes" id="UP000242180"/>
    </source>
</evidence>
<evidence type="ECO:0008006" key="6">
    <source>
        <dbReference type="Google" id="ProtNLM"/>
    </source>
</evidence>
<accession>A0A1X2HWE6</accession>
<dbReference type="SMART" id="SM00233">
    <property type="entry name" value="PH"/>
    <property type="match status" value="1"/>
</dbReference>
<dbReference type="InParanoid" id="A0A1X2HWE6"/>
<dbReference type="EMBL" id="MCGN01000001">
    <property type="protein sequence ID" value="ORZ03930.1"/>
    <property type="molecule type" value="Genomic_DNA"/>
</dbReference>
<feature type="region of interest" description="Disordered" evidence="1">
    <location>
        <begin position="1"/>
        <end position="28"/>
    </location>
</feature>
<dbReference type="SMART" id="SM00222">
    <property type="entry name" value="Sec7"/>
    <property type="match status" value="1"/>
</dbReference>
<reference evidence="4 5" key="1">
    <citation type="submission" date="2016-07" db="EMBL/GenBank/DDBJ databases">
        <title>Pervasive Adenine N6-methylation of Active Genes in Fungi.</title>
        <authorList>
            <consortium name="DOE Joint Genome Institute"/>
            <person name="Mondo S.J."/>
            <person name="Dannebaum R.O."/>
            <person name="Kuo R.C."/>
            <person name="Labutti K."/>
            <person name="Haridas S."/>
            <person name="Kuo A."/>
            <person name="Salamov A."/>
            <person name="Ahrendt S.R."/>
            <person name="Lipzen A."/>
            <person name="Sullivan W."/>
            <person name="Andreopoulos W.B."/>
            <person name="Clum A."/>
            <person name="Lindquist E."/>
            <person name="Daum C."/>
            <person name="Ramamoorthy G.K."/>
            <person name="Gryganskyi A."/>
            <person name="Culley D."/>
            <person name="Magnuson J.K."/>
            <person name="James T.Y."/>
            <person name="O'Malley M.A."/>
            <person name="Stajich J.E."/>
            <person name="Spatafora J.W."/>
            <person name="Visel A."/>
            <person name="Grigoriev I.V."/>
        </authorList>
    </citation>
    <scope>NUCLEOTIDE SEQUENCE [LARGE SCALE GENOMIC DNA]</scope>
    <source>
        <strain evidence="4 5">NRRL 2496</strain>
    </source>
</reference>
<feature type="compositionally biased region" description="Low complexity" evidence="1">
    <location>
        <begin position="575"/>
        <end position="590"/>
    </location>
</feature>
<dbReference type="Gene3D" id="2.30.29.30">
    <property type="entry name" value="Pleckstrin-homology domain (PH domain)/Phosphotyrosine-binding domain (PTB)"/>
    <property type="match status" value="1"/>
</dbReference>
<dbReference type="PANTHER" id="PTHR10663:SF405">
    <property type="entry name" value="ARF GUANINE NUCLEOTIDE EXCHANGE FACTOR SYT1"/>
    <property type="match status" value="1"/>
</dbReference>
<dbReference type="Gene3D" id="1.10.1000.11">
    <property type="entry name" value="Arf Nucleotide-binding Site Opener,domain 2"/>
    <property type="match status" value="1"/>
</dbReference>
<dbReference type="SUPFAM" id="SSF50729">
    <property type="entry name" value="PH domain-like"/>
    <property type="match status" value="1"/>
</dbReference>
<gene>
    <name evidence="4" type="ORF">BCR43DRAFT_484192</name>
</gene>
<dbReference type="AlphaFoldDB" id="A0A1X2HWE6"/>
<feature type="compositionally biased region" description="Basic and acidic residues" evidence="1">
    <location>
        <begin position="659"/>
        <end position="681"/>
    </location>
</feature>
<feature type="domain" description="PH" evidence="2">
    <location>
        <begin position="246"/>
        <end position="436"/>
    </location>
</feature>
<protein>
    <recommendedName>
        <fullName evidence="6">SEC7 domain-containing protein</fullName>
    </recommendedName>
</protein>
<evidence type="ECO:0000259" key="2">
    <source>
        <dbReference type="PROSITE" id="PS50003"/>
    </source>
</evidence>
<dbReference type="Pfam" id="PF01369">
    <property type="entry name" value="Sec7"/>
    <property type="match status" value="1"/>
</dbReference>
<dbReference type="SUPFAM" id="SSF48425">
    <property type="entry name" value="Sec7 domain"/>
    <property type="match status" value="1"/>
</dbReference>
<feature type="region of interest" description="Disordered" evidence="1">
    <location>
        <begin position="300"/>
        <end position="341"/>
    </location>
</feature>
<feature type="compositionally biased region" description="Acidic residues" evidence="1">
    <location>
        <begin position="649"/>
        <end position="658"/>
    </location>
</feature>
<dbReference type="PANTHER" id="PTHR10663">
    <property type="entry name" value="GUANYL-NUCLEOTIDE EXCHANGE FACTOR"/>
    <property type="match status" value="1"/>
</dbReference>
<organism evidence="4 5">
    <name type="scientific">Syncephalastrum racemosum</name>
    <name type="common">Filamentous fungus</name>
    <dbReference type="NCBI Taxonomy" id="13706"/>
    <lineage>
        <taxon>Eukaryota</taxon>
        <taxon>Fungi</taxon>
        <taxon>Fungi incertae sedis</taxon>
        <taxon>Mucoromycota</taxon>
        <taxon>Mucoromycotina</taxon>
        <taxon>Mucoromycetes</taxon>
        <taxon>Mucorales</taxon>
        <taxon>Syncephalastraceae</taxon>
        <taxon>Syncephalastrum</taxon>
    </lineage>
</organism>
<proteinExistence type="predicted"/>
<sequence>MSKSNVVVKESASPTMSSLEKKQPPPSFADQLQQFDFRGDAIDMALRKLLAKVQLPKEAQQIDRAMEDFAKRYHDCNPELTDSPDAVYAVAFSILLLHTDAHNKNVRQKMNKETFVMRTRIIEGGENVPSEVLDIMFDNIVSTEFTFADDQETPEQAITRATEKGTSWFGRLAKTESQTASSAEDLNARLSQLIPPENVFCHKRSLRPVNIAEAHLAFTNAAPQSLGGVRSRHSNTPNTNNTYTIRVAKAGIVERKYDLVAGGKKASARGWRPFGMILSGSQIIFFSDVLSFETWLQERSSPSRPGSAASGRLNSGSTTPTSISTTPFSATSSTTLSTDQPTVSSLSSVYSSQSIVPNIASASFIPLPPSPSSSVPSLRPVQIISLADAVCIYDESYTKYPHVFRLMTGDGQHFLIRTSDDAELDDWMNKINYAATLKTTGVRLRPSRHHQSTERAKREEQAKKKILEISHAMRELERLLEYDLQLRRNLMVLVPFQKSTRERILTFADLVGKRVQVKRLQMQRLECYREYLEVGLRLVFPPETTRQHSAPFITRPRAPSVPGGGPQRSVTSPLSPFFHISPTPSPTTIPRSMSASPVRLDDDDGSILWVDNTHKHTEDEHQESKSTKKKNARRSSCPQIPPLTFTPSEDPEHEEDDADLKRSESEEHLLLKESDAKKDKAVAFAVPTEDKWTRRRSSSNPVVGGERNTGISSSHLHTRVASTRERSSSEASSMRDDDELTVVNVPVEDKLDENS</sequence>
<feature type="compositionally biased region" description="Basic and acidic residues" evidence="1">
    <location>
        <begin position="612"/>
        <end position="626"/>
    </location>
</feature>
<dbReference type="InterPro" id="IPR023394">
    <property type="entry name" value="Sec7_C_sf"/>
</dbReference>
<dbReference type="InterPro" id="IPR041681">
    <property type="entry name" value="PH_9"/>
</dbReference>
<dbReference type="STRING" id="13706.A0A1X2HWE6"/>
<dbReference type="Pfam" id="PF15410">
    <property type="entry name" value="PH_9"/>
    <property type="match status" value="1"/>
</dbReference>
<dbReference type="InterPro" id="IPR035999">
    <property type="entry name" value="Sec7_dom_sf"/>
</dbReference>
<comment type="caution">
    <text evidence="4">The sequence shown here is derived from an EMBL/GenBank/DDBJ whole genome shotgun (WGS) entry which is preliminary data.</text>
</comment>
<dbReference type="OMA" id="MPAENTF"/>
<dbReference type="GO" id="GO:0005085">
    <property type="term" value="F:guanyl-nucleotide exchange factor activity"/>
    <property type="evidence" value="ECO:0007669"/>
    <property type="project" value="InterPro"/>
</dbReference>
<dbReference type="InterPro" id="IPR011993">
    <property type="entry name" value="PH-like_dom_sf"/>
</dbReference>
<dbReference type="FunFam" id="1.10.1000.11:FF:000002">
    <property type="entry name" value="Cytohesin 1"/>
    <property type="match status" value="1"/>
</dbReference>
<dbReference type="GO" id="GO:0032012">
    <property type="term" value="P:regulation of ARF protein signal transduction"/>
    <property type="evidence" value="ECO:0007669"/>
    <property type="project" value="InterPro"/>
</dbReference>
<evidence type="ECO:0000313" key="4">
    <source>
        <dbReference type="EMBL" id="ORZ03930.1"/>
    </source>
</evidence>
<dbReference type="PROSITE" id="PS50003">
    <property type="entry name" value="PH_DOMAIN"/>
    <property type="match status" value="1"/>
</dbReference>
<name>A0A1X2HWE6_SYNRA</name>
<dbReference type="Proteomes" id="UP000242180">
    <property type="component" value="Unassembled WGS sequence"/>
</dbReference>
<dbReference type="InterPro" id="IPR001849">
    <property type="entry name" value="PH_domain"/>
</dbReference>